<keyword evidence="3 4" id="KW-0285">Flavoprotein</keyword>
<feature type="binding site" evidence="3">
    <location>
        <position position="341"/>
    </location>
    <ligand>
        <name>CTP</name>
        <dbReference type="ChEBI" id="CHEBI:37563"/>
    </ligand>
</feature>
<dbReference type="Pfam" id="PF04127">
    <property type="entry name" value="DFP"/>
    <property type="match status" value="1"/>
</dbReference>
<keyword evidence="1 3" id="KW-0210">Decarboxylase</keyword>
<feature type="active site" description="Proton donor" evidence="3">
    <location>
        <position position="160"/>
    </location>
</feature>
<dbReference type="InterPro" id="IPR036551">
    <property type="entry name" value="Flavin_trans-like"/>
</dbReference>
<name>A0A285J968_9GAMM</name>
<dbReference type="Gene3D" id="3.40.50.1950">
    <property type="entry name" value="Flavin prenyltransferase-like"/>
    <property type="match status" value="1"/>
</dbReference>
<dbReference type="Gene3D" id="3.40.50.10300">
    <property type="entry name" value="CoaB-like"/>
    <property type="match status" value="1"/>
</dbReference>
<dbReference type="Proteomes" id="UP000219353">
    <property type="component" value="Unassembled WGS sequence"/>
</dbReference>
<evidence type="ECO:0000256" key="3">
    <source>
        <dbReference type="HAMAP-Rule" id="MF_02225"/>
    </source>
</evidence>
<proteinExistence type="inferred from homology"/>
<dbReference type="GO" id="GO:0046872">
    <property type="term" value="F:metal ion binding"/>
    <property type="evidence" value="ECO:0007669"/>
    <property type="project" value="UniProtKB-KW"/>
</dbReference>
<dbReference type="PANTHER" id="PTHR14359:SF6">
    <property type="entry name" value="PHOSPHOPANTOTHENOYLCYSTEINE DECARBOXYLASE"/>
    <property type="match status" value="1"/>
</dbReference>
<feature type="region of interest" description="Phosphopantothenoylcysteine decarboxylase" evidence="3">
    <location>
        <begin position="1"/>
        <end position="192"/>
    </location>
</feature>
<feature type="binding site" evidence="3">
    <location>
        <position position="345"/>
    </location>
    <ligand>
        <name>CTP</name>
        <dbReference type="ChEBI" id="CHEBI:37563"/>
    </ligand>
</feature>
<evidence type="ECO:0000313" key="8">
    <source>
        <dbReference type="Proteomes" id="UP000219353"/>
    </source>
</evidence>
<evidence type="ECO:0000259" key="5">
    <source>
        <dbReference type="Pfam" id="PF02441"/>
    </source>
</evidence>
<comment type="function">
    <text evidence="4">Catalyzes two steps in the biosynthesis of coenzyme A. In the first step cysteine is conjugated to 4'-phosphopantothenate to form 4-phosphopantothenoylcysteine, in the latter compound is decarboxylated to form 4'-phosphopantotheine.</text>
</comment>
<feature type="binding site" evidence="3">
    <location>
        <begin position="275"/>
        <end position="277"/>
    </location>
    <ligand>
        <name>CTP</name>
        <dbReference type="ChEBI" id="CHEBI:37563"/>
    </ligand>
</feature>
<dbReference type="HAMAP" id="MF_02225">
    <property type="entry name" value="CoaBC"/>
    <property type="match status" value="1"/>
</dbReference>
<keyword evidence="3" id="KW-0479">Metal-binding</keyword>
<sequence>MQQTLAAKRILLGISGGIAAYKSADLVRRLKERGAEVRVILTDAAQQFITPLTLQAVSGNPVSTSMLDPAAEAAMGHIELAKWANLIVVAPASADVIAKLAHGMANDLLTTCVLASAAPIAVAPAMNQQMYNNIATQQNLATLKKHKFHIYGPGAGEQACGDVGYGRMLEPLELVALIEQSLTPVTSLTGLRFTITAGPTREALDPVRYLSNHSSGKMGFALAAAAAAMGADVTLISGPVQLVTPAGVKRVDVISAEQMHDAALKAAVQSDIFIGCAAVADYRAAEVAANKLKKGASEQLQLTLVKNPDIIAAVASLAKQRPFTVGFAAETQDVLSYARQKLVNKKLDMICANDVSQPDAGFNSDQNAVTLLWQDGEETLVLQSKAALAESLITLISKQFSQLLSQQNTTSEAN</sequence>
<reference evidence="8" key="1">
    <citation type="submission" date="2017-09" db="EMBL/GenBank/DDBJ databases">
        <authorList>
            <person name="Varghese N."/>
            <person name="Submissions S."/>
        </authorList>
    </citation>
    <scope>NUCLEOTIDE SEQUENCE [LARGE SCALE GENOMIC DNA]</scope>
    <source>
        <strain evidence="8">CGMCC 1.12461</strain>
    </source>
</reference>
<comment type="similarity">
    <text evidence="3 4">In the N-terminal section; belongs to the HFCD (homo-oligomeric flavin containing Cys decarboxylase) superfamily.</text>
</comment>
<keyword evidence="3" id="KW-0511">Multifunctional enzyme</keyword>
<gene>
    <name evidence="3" type="primary">coaBC</name>
    <name evidence="7" type="ORF">SAMN06297280_3136</name>
</gene>
<keyword evidence="2 3" id="KW-0456">Lyase</keyword>
<dbReference type="OrthoDB" id="9802554at2"/>
<dbReference type="InterPro" id="IPR007085">
    <property type="entry name" value="DNA/pantothenate-metab_flavo_C"/>
</dbReference>
<dbReference type="GO" id="GO:0004633">
    <property type="term" value="F:phosphopantothenoylcysteine decarboxylase activity"/>
    <property type="evidence" value="ECO:0007669"/>
    <property type="project" value="UniProtKB-UniRule"/>
</dbReference>
<evidence type="ECO:0000256" key="4">
    <source>
        <dbReference type="RuleBase" id="RU364078"/>
    </source>
</evidence>
<keyword evidence="3" id="KW-0460">Magnesium</keyword>
<keyword evidence="8" id="KW-1185">Reference proteome</keyword>
<dbReference type="GO" id="GO:0010181">
    <property type="term" value="F:FMN binding"/>
    <property type="evidence" value="ECO:0007669"/>
    <property type="project" value="UniProtKB-UniRule"/>
</dbReference>
<feature type="binding site" evidence="3">
    <location>
        <position position="327"/>
    </location>
    <ligand>
        <name>CTP</name>
        <dbReference type="ChEBI" id="CHEBI:37563"/>
    </ligand>
</feature>
<evidence type="ECO:0000256" key="2">
    <source>
        <dbReference type="ARBA" id="ARBA00023239"/>
    </source>
</evidence>
<evidence type="ECO:0000313" key="7">
    <source>
        <dbReference type="EMBL" id="SNY56788.1"/>
    </source>
</evidence>
<dbReference type="RefSeq" id="WP_097112341.1">
    <property type="nucleotide sequence ID" value="NZ_OBEB01000007.1"/>
</dbReference>
<comment type="catalytic activity">
    <reaction evidence="3 4">
        <text>N-[(R)-4-phosphopantothenoyl]-L-cysteine + H(+) = (R)-4'-phosphopantetheine + CO2</text>
        <dbReference type="Rhea" id="RHEA:16793"/>
        <dbReference type="ChEBI" id="CHEBI:15378"/>
        <dbReference type="ChEBI" id="CHEBI:16526"/>
        <dbReference type="ChEBI" id="CHEBI:59458"/>
        <dbReference type="ChEBI" id="CHEBI:61723"/>
        <dbReference type="EC" id="4.1.1.36"/>
    </reaction>
</comment>
<dbReference type="EC" id="6.3.2.5" evidence="3"/>
<feature type="domain" description="DNA/pantothenate metabolism flavoprotein C-terminal" evidence="6">
    <location>
        <begin position="188"/>
        <end position="398"/>
    </location>
</feature>
<accession>A0A285J968</accession>
<keyword evidence="3 4" id="KW-0436">Ligase</keyword>
<comment type="function">
    <text evidence="3">Catalyzes two sequential steps in the biosynthesis of coenzyme A. In the first step cysteine is conjugated to 4'-phosphopantothenate to form 4-phosphopantothenoylcysteine. In the second step the latter compound is decarboxylated to form 4'-phosphopantotheine.</text>
</comment>
<dbReference type="Pfam" id="PF02441">
    <property type="entry name" value="Flavoprotein"/>
    <property type="match status" value="1"/>
</dbReference>
<dbReference type="GO" id="GO:0071513">
    <property type="term" value="C:phosphopantothenoylcysteine decarboxylase complex"/>
    <property type="evidence" value="ECO:0007669"/>
    <property type="project" value="TreeGrafter"/>
</dbReference>
<feature type="binding site" evidence="3">
    <location>
        <position position="281"/>
    </location>
    <ligand>
        <name>CTP</name>
        <dbReference type="ChEBI" id="CHEBI:37563"/>
    </ligand>
</feature>
<feature type="binding site" evidence="3">
    <location>
        <begin position="308"/>
        <end position="311"/>
    </location>
    <ligand>
        <name>CTP</name>
        <dbReference type="ChEBI" id="CHEBI:37563"/>
    </ligand>
</feature>
<comment type="similarity">
    <text evidence="3 4">In the C-terminal section; belongs to the PPC synthetase family.</text>
</comment>
<dbReference type="PANTHER" id="PTHR14359">
    <property type="entry name" value="HOMO-OLIGOMERIC FLAVIN CONTAINING CYS DECARBOXYLASE FAMILY"/>
    <property type="match status" value="1"/>
</dbReference>
<dbReference type="GO" id="GO:0015937">
    <property type="term" value="P:coenzyme A biosynthetic process"/>
    <property type="evidence" value="ECO:0007669"/>
    <property type="project" value="UniProtKB-UniRule"/>
</dbReference>
<evidence type="ECO:0000256" key="1">
    <source>
        <dbReference type="ARBA" id="ARBA00022793"/>
    </source>
</evidence>
<feature type="binding site" evidence="3">
    <location>
        <position position="291"/>
    </location>
    <ligand>
        <name>CTP</name>
        <dbReference type="ChEBI" id="CHEBI:37563"/>
    </ligand>
</feature>
<dbReference type="InterPro" id="IPR035929">
    <property type="entry name" value="CoaB-like_sf"/>
</dbReference>
<dbReference type="InterPro" id="IPR005252">
    <property type="entry name" value="CoaBC"/>
</dbReference>
<dbReference type="NCBIfam" id="TIGR00521">
    <property type="entry name" value="coaBC_dfp"/>
    <property type="match status" value="1"/>
</dbReference>
<feature type="domain" description="Flavoprotein" evidence="5">
    <location>
        <begin position="8"/>
        <end position="180"/>
    </location>
</feature>
<protein>
    <recommendedName>
        <fullName evidence="3">Coenzyme A biosynthesis bifunctional protein CoaBC</fullName>
    </recommendedName>
    <alternativeName>
        <fullName evidence="3">DNA/pantothenate metabolism flavoprotein</fullName>
    </alternativeName>
    <alternativeName>
        <fullName evidence="3">Phosphopantothenoylcysteine synthetase/decarboxylase</fullName>
        <shortName evidence="3">PPCS-PPCDC</shortName>
    </alternativeName>
    <domain>
        <recommendedName>
            <fullName evidence="3">Phosphopantothenoylcysteine decarboxylase</fullName>
            <shortName evidence="3">PPC decarboxylase</shortName>
            <shortName evidence="3">PPC-DC</shortName>
            <ecNumber evidence="3">4.1.1.36</ecNumber>
        </recommendedName>
        <alternativeName>
            <fullName evidence="3">CoaC</fullName>
        </alternativeName>
    </domain>
    <domain>
        <recommendedName>
            <fullName evidence="3">Phosphopantothenate--cysteine ligase</fullName>
            <ecNumber evidence="3">6.3.2.5</ecNumber>
        </recommendedName>
        <alternativeName>
            <fullName evidence="3">CoaB</fullName>
        </alternativeName>
        <alternativeName>
            <fullName evidence="3">Phosphopantothenoylcysteine synthetase</fullName>
            <shortName evidence="3">PPC synthetase</shortName>
            <shortName evidence="3">PPC-S</shortName>
        </alternativeName>
    </domain>
</protein>
<feature type="region of interest" description="Phosphopantothenate--cysteine ligase" evidence="3">
    <location>
        <begin position="193"/>
        <end position="414"/>
    </location>
</feature>
<evidence type="ECO:0000259" key="6">
    <source>
        <dbReference type="Pfam" id="PF04127"/>
    </source>
</evidence>
<dbReference type="UniPathway" id="UPA00241">
    <property type="reaction ID" value="UER00353"/>
</dbReference>
<comment type="pathway">
    <text evidence="3 4">Cofactor biosynthesis; coenzyme A biosynthesis; CoA from (R)-pantothenate: step 3/5.</text>
</comment>
<dbReference type="SUPFAM" id="SSF102645">
    <property type="entry name" value="CoaB-like"/>
    <property type="match status" value="1"/>
</dbReference>
<comment type="pathway">
    <text evidence="3 4">Cofactor biosynthesis; coenzyme A biosynthesis; CoA from (R)-pantothenate: step 2/5.</text>
</comment>
<dbReference type="EC" id="4.1.1.36" evidence="3"/>
<organism evidence="7 8">
    <name type="scientific">Arsukibacterium tuosuense</name>
    <dbReference type="NCBI Taxonomy" id="1323745"/>
    <lineage>
        <taxon>Bacteria</taxon>
        <taxon>Pseudomonadati</taxon>
        <taxon>Pseudomonadota</taxon>
        <taxon>Gammaproteobacteria</taxon>
        <taxon>Chromatiales</taxon>
        <taxon>Chromatiaceae</taxon>
        <taxon>Arsukibacterium</taxon>
    </lineage>
</organism>
<comment type="catalytic activity">
    <reaction evidence="3 4">
        <text>(R)-4'-phosphopantothenate + L-cysteine + CTP = N-[(R)-4-phosphopantothenoyl]-L-cysteine + CMP + diphosphate + H(+)</text>
        <dbReference type="Rhea" id="RHEA:19397"/>
        <dbReference type="ChEBI" id="CHEBI:10986"/>
        <dbReference type="ChEBI" id="CHEBI:15378"/>
        <dbReference type="ChEBI" id="CHEBI:33019"/>
        <dbReference type="ChEBI" id="CHEBI:35235"/>
        <dbReference type="ChEBI" id="CHEBI:37563"/>
        <dbReference type="ChEBI" id="CHEBI:59458"/>
        <dbReference type="ChEBI" id="CHEBI:60377"/>
        <dbReference type="EC" id="6.3.2.5"/>
    </reaction>
</comment>
<dbReference type="AlphaFoldDB" id="A0A285J968"/>
<keyword evidence="3 4" id="KW-0288">FMN</keyword>
<dbReference type="InterPro" id="IPR003382">
    <property type="entry name" value="Flavoprotein"/>
</dbReference>
<dbReference type="SUPFAM" id="SSF52507">
    <property type="entry name" value="Homo-oligomeric flavin-containing Cys decarboxylases, HFCD"/>
    <property type="match status" value="1"/>
</dbReference>
<dbReference type="EMBL" id="OBEB01000007">
    <property type="protein sequence ID" value="SNY56788.1"/>
    <property type="molecule type" value="Genomic_DNA"/>
</dbReference>
<dbReference type="GO" id="GO:0004632">
    <property type="term" value="F:phosphopantothenate--cysteine ligase activity"/>
    <property type="evidence" value="ECO:0007669"/>
    <property type="project" value="UniProtKB-UniRule"/>
</dbReference>
<comment type="cofactor">
    <cofactor evidence="3">
        <name>Mg(2+)</name>
        <dbReference type="ChEBI" id="CHEBI:18420"/>
    </cofactor>
</comment>
<comment type="cofactor">
    <cofactor evidence="3">
        <name>FMN</name>
        <dbReference type="ChEBI" id="CHEBI:58210"/>
    </cofactor>
    <text evidence="3">Binds 1 FMN per subunit.</text>
</comment>
<dbReference type="GO" id="GO:0015941">
    <property type="term" value="P:pantothenate catabolic process"/>
    <property type="evidence" value="ECO:0007669"/>
    <property type="project" value="InterPro"/>
</dbReference>